<keyword evidence="2" id="KW-0808">Transferase</keyword>
<sequence>MAPATSGSAAAHVLVIPFPAQGHLIPMLDLVRLLASRGGLRLTVVTTPAMAPLILATAAAVHPGGGGGGAISALILPFPSHPAIPAGVESAKGFPPSLCGKLVVAFAGLRAPLASWARARADTPDRVVAVLSDFFCGWTQLLVAELGVPRVVFSPSGVYGAAVMHSLFRVMPRREDENDDESPVGFPDIPGSPAFPWRQMSRMYRAYKEGNEVSDAVMSNFLLNLQSSSFVSNTFGQLERRYLERPLADLGFRRVRAIGPLAPEADDDASGNRGGETAVADGRVGPLRFADRSVVYVSFGSMAQLQPPHAAALAAALERTRVAFVWAAGSHTPLPEGFEERAAGGRGTVIRGWAPQVAALRHRAVGWFVTHCGWNSTLEAVAAGVTMLAWPMAGEQFVNARLLVDELRAAVPLCWGGVPTPPSADEVARVLEATVAADGGEAGGEWSHVAARVKELAEEAAAATREGGSSWVEVDELARELRELGSEPARRRTSPHLSQCCCSVVRIPFPTPLRPARLSTDHAYDVVEVADHILRGGASEAGTTRGGVAEGLGARRRGRGRPGGAGRSGGRKAAYTPAGENTTCFKPSSAASGCIHLQRKSDSTATTRSGVSALSRAHDPSGPRSPANATTSLAKSSATMATPTDAAAAHVLVVPYPVQGHLIPILDLVRLLASRGLRLTVVVTPATAPLLAPLLAAGHPGGGGGVSELTLSFPSHHAVPTGLEVAKGPPGAAPRLFPMHVVAFAGLRGPLESWARARAGTPHRVVAVLSDFLCGWTQPLANELGVPHVVFSPSGVYGTAMLHSLFRAMPRPADENDDESPVRFVDIPGSPAYPWRQLTRAYRTYKKGDEIDEGFKSNFLWNLESSSFVSNTFRQLEGRYLERPLADLGFRRVRAIGPLAPEADASGNRGGETAVAASDLCASPTADDVARVLEATVLAADGGGVGARVEELAVEAAAATREGGSSWVEVDELVRELRGHMQS</sequence>
<dbReference type="Gramene" id="ONIVA06G12670.1">
    <property type="protein sequence ID" value="ONIVA06G12670.1"/>
    <property type="gene ID" value="ONIVA06G12670"/>
</dbReference>
<evidence type="ECO:0000313" key="5">
    <source>
        <dbReference type="EnsemblPlants" id="ONIVA06G12670.1"/>
    </source>
</evidence>
<evidence type="ECO:0000313" key="6">
    <source>
        <dbReference type="Proteomes" id="UP000006591"/>
    </source>
</evidence>
<evidence type="ECO:0000256" key="3">
    <source>
        <dbReference type="SAM" id="MobiDB-lite"/>
    </source>
</evidence>
<evidence type="ECO:0000259" key="4">
    <source>
        <dbReference type="Pfam" id="PF26168"/>
    </source>
</evidence>
<dbReference type="PANTHER" id="PTHR48047:SF6">
    <property type="entry name" value="OS06G0282400 PROTEIN"/>
    <property type="match status" value="1"/>
</dbReference>
<keyword evidence="6" id="KW-1185">Reference proteome</keyword>
<dbReference type="EnsemblPlants" id="ONIVA06G12670.1">
    <property type="protein sequence ID" value="ONIVA06G12670.1"/>
    <property type="gene ID" value="ONIVA06G12670"/>
</dbReference>
<feature type="region of interest" description="Disordered" evidence="3">
    <location>
        <begin position="538"/>
        <end position="578"/>
    </location>
</feature>
<dbReference type="InterPro" id="IPR002213">
    <property type="entry name" value="UDP_glucos_trans"/>
</dbReference>
<dbReference type="PANTHER" id="PTHR48047">
    <property type="entry name" value="GLYCOSYLTRANSFERASE"/>
    <property type="match status" value="1"/>
</dbReference>
<feature type="compositionally biased region" description="Polar residues" evidence="3">
    <location>
        <begin position="603"/>
        <end position="612"/>
    </location>
</feature>
<dbReference type="eggNOG" id="KOG1192">
    <property type="taxonomic scope" value="Eukaryota"/>
</dbReference>
<dbReference type="Pfam" id="PF00201">
    <property type="entry name" value="UDPGT"/>
    <property type="match status" value="1"/>
</dbReference>
<evidence type="ECO:0000256" key="1">
    <source>
        <dbReference type="ARBA" id="ARBA00009995"/>
    </source>
</evidence>
<dbReference type="Proteomes" id="UP000006591">
    <property type="component" value="Chromosome 6"/>
</dbReference>
<feature type="compositionally biased region" description="Polar residues" evidence="3">
    <location>
        <begin position="627"/>
        <end position="637"/>
    </location>
</feature>
<evidence type="ECO:0000256" key="2">
    <source>
        <dbReference type="ARBA" id="ARBA00022679"/>
    </source>
</evidence>
<dbReference type="Pfam" id="PF26168">
    <property type="entry name" value="Glyco_transf_N"/>
    <property type="match status" value="1"/>
</dbReference>
<feature type="domain" description="Glycosyltransferase N-terminal" evidence="4">
    <location>
        <begin position="13"/>
        <end position="139"/>
    </location>
</feature>
<organism evidence="5">
    <name type="scientific">Oryza nivara</name>
    <name type="common">Indian wild rice</name>
    <name type="synonym">Oryza sativa f. spontanea</name>
    <dbReference type="NCBI Taxonomy" id="4536"/>
    <lineage>
        <taxon>Eukaryota</taxon>
        <taxon>Viridiplantae</taxon>
        <taxon>Streptophyta</taxon>
        <taxon>Embryophyta</taxon>
        <taxon>Tracheophyta</taxon>
        <taxon>Spermatophyta</taxon>
        <taxon>Magnoliopsida</taxon>
        <taxon>Liliopsida</taxon>
        <taxon>Poales</taxon>
        <taxon>Poaceae</taxon>
        <taxon>BOP clade</taxon>
        <taxon>Oryzoideae</taxon>
        <taxon>Oryzeae</taxon>
        <taxon>Oryzinae</taxon>
        <taxon>Oryza</taxon>
    </lineage>
</organism>
<reference evidence="5" key="1">
    <citation type="submission" date="2015-04" db="UniProtKB">
        <authorList>
            <consortium name="EnsemblPlants"/>
        </authorList>
    </citation>
    <scope>IDENTIFICATION</scope>
    <source>
        <strain evidence="5">SL10</strain>
    </source>
</reference>
<dbReference type="CDD" id="cd03784">
    <property type="entry name" value="GT1_Gtf-like"/>
    <property type="match status" value="1"/>
</dbReference>
<dbReference type="FunFam" id="3.40.50.2000:FF:000143">
    <property type="entry name" value="UDP-glycosyltransferase 89B1"/>
    <property type="match status" value="2"/>
</dbReference>
<dbReference type="InterPro" id="IPR058980">
    <property type="entry name" value="Glyco_transf_N"/>
</dbReference>
<reference evidence="5" key="2">
    <citation type="submission" date="2018-04" db="EMBL/GenBank/DDBJ databases">
        <title>OnivRS2 (Oryza nivara Reference Sequence Version 2).</title>
        <authorList>
            <person name="Zhang J."/>
            <person name="Kudrna D."/>
            <person name="Lee S."/>
            <person name="Talag J."/>
            <person name="Rajasekar S."/>
            <person name="Welchert J."/>
            <person name="Hsing Y.-I."/>
            <person name="Wing R.A."/>
        </authorList>
    </citation>
    <scope>NUCLEOTIDE SEQUENCE [LARGE SCALE GENOMIC DNA]</scope>
    <source>
        <strain evidence="5">SL10</strain>
    </source>
</reference>
<proteinExistence type="inferred from homology"/>
<dbReference type="FunFam" id="3.40.50.2000:FF:000064">
    <property type="entry name" value="Glycosyltransferase"/>
    <property type="match status" value="1"/>
</dbReference>
<accession>A0A0E0HP28</accession>
<dbReference type="GO" id="GO:0035251">
    <property type="term" value="F:UDP-glucosyltransferase activity"/>
    <property type="evidence" value="ECO:0007669"/>
    <property type="project" value="TreeGrafter"/>
</dbReference>
<dbReference type="HOGENOM" id="CLU_009694_0_0_1"/>
<dbReference type="SUPFAM" id="SSF53756">
    <property type="entry name" value="UDP-Glycosyltransferase/glycogen phosphorylase"/>
    <property type="match status" value="2"/>
</dbReference>
<feature type="region of interest" description="Disordered" evidence="3">
    <location>
        <begin position="600"/>
        <end position="637"/>
    </location>
</feature>
<comment type="similarity">
    <text evidence="1">Belongs to the UDP-glycosyltransferase family.</text>
</comment>
<protein>
    <recommendedName>
        <fullName evidence="4">Glycosyltransferase N-terminal domain-containing protein</fullName>
    </recommendedName>
</protein>
<dbReference type="AlphaFoldDB" id="A0A0E0HP28"/>
<name>A0A0E0HP28_ORYNI</name>
<dbReference type="Gene3D" id="3.40.50.2000">
    <property type="entry name" value="Glycogen Phosphorylase B"/>
    <property type="match status" value="3"/>
</dbReference>